<dbReference type="Pfam" id="PF01423">
    <property type="entry name" value="LSM"/>
    <property type="match status" value="1"/>
</dbReference>
<evidence type="ECO:0000256" key="1">
    <source>
        <dbReference type="ARBA" id="ARBA00006850"/>
    </source>
</evidence>
<keyword evidence="5" id="KW-1185">Reference proteome</keyword>
<dbReference type="GO" id="GO:0003723">
    <property type="term" value="F:RNA binding"/>
    <property type="evidence" value="ECO:0007669"/>
    <property type="project" value="InterPro"/>
</dbReference>
<evidence type="ECO:0000313" key="5">
    <source>
        <dbReference type="Proteomes" id="UP001497497"/>
    </source>
</evidence>
<dbReference type="CDD" id="cd06168">
    <property type="entry name" value="LSMD1"/>
    <property type="match status" value="1"/>
</dbReference>
<dbReference type="InterPro" id="IPR010920">
    <property type="entry name" value="LSM_dom_sf"/>
</dbReference>
<sequence>MCFWMIFFLHNSDTAIRLMKRSTCFKNVLKCLLTTQGICGVPLFRRLNIFQKGSGDTIGIEERRATHQKLEQWLNKSMRIKMTDGRTLIGTFLCTDCDCNIIMGSCEEYLKSPDLDPREDPRILGLAMIPGKHVVTIEIDESVIGDEEESESTRNNSNETNSSGLDNAIDGEKIINVQHISMNPS</sequence>
<dbReference type="GO" id="GO:0031417">
    <property type="term" value="C:NatC complex"/>
    <property type="evidence" value="ECO:0007669"/>
    <property type="project" value="InterPro"/>
</dbReference>
<dbReference type="EMBL" id="CAXITT010000363">
    <property type="protein sequence ID" value="CAL1539958.1"/>
    <property type="molecule type" value="Genomic_DNA"/>
</dbReference>
<reference evidence="4 5" key="1">
    <citation type="submission" date="2024-04" db="EMBL/GenBank/DDBJ databases">
        <authorList>
            <consortium name="Genoscope - CEA"/>
            <person name="William W."/>
        </authorList>
    </citation>
    <scope>NUCLEOTIDE SEQUENCE [LARGE SCALE GENOMIC DNA]</scope>
</reference>
<protein>
    <recommendedName>
        <fullName evidence="3">Sm domain-containing protein</fullName>
    </recommendedName>
</protein>
<dbReference type="InterPro" id="IPR001163">
    <property type="entry name" value="Sm_dom_euk/arc"/>
</dbReference>
<dbReference type="PROSITE" id="PS52002">
    <property type="entry name" value="SM"/>
    <property type="match status" value="1"/>
</dbReference>
<feature type="region of interest" description="Disordered" evidence="2">
    <location>
        <begin position="142"/>
        <end position="168"/>
    </location>
</feature>
<dbReference type="SUPFAM" id="SSF50182">
    <property type="entry name" value="Sm-like ribonucleoproteins"/>
    <property type="match status" value="1"/>
</dbReference>
<organism evidence="4 5">
    <name type="scientific">Lymnaea stagnalis</name>
    <name type="common">Great pond snail</name>
    <name type="synonym">Helix stagnalis</name>
    <dbReference type="NCBI Taxonomy" id="6523"/>
    <lineage>
        <taxon>Eukaryota</taxon>
        <taxon>Metazoa</taxon>
        <taxon>Spiralia</taxon>
        <taxon>Lophotrochozoa</taxon>
        <taxon>Mollusca</taxon>
        <taxon>Gastropoda</taxon>
        <taxon>Heterobranchia</taxon>
        <taxon>Euthyneura</taxon>
        <taxon>Panpulmonata</taxon>
        <taxon>Hygrophila</taxon>
        <taxon>Lymnaeoidea</taxon>
        <taxon>Lymnaeidae</taxon>
        <taxon>Lymnaea</taxon>
    </lineage>
</organism>
<dbReference type="InterPro" id="IPR047575">
    <property type="entry name" value="Sm"/>
</dbReference>
<dbReference type="Gene3D" id="2.30.30.100">
    <property type="match status" value="1"/>
</dbReference>
<evidence type="ECO:0000259" key="3">
    <source>
        <dbReference type="PROSITE" id="PS52002"/>
    </source>
</evidence>
<evidence type="ECO:0000313" key="4">
    <source>
        <dbReference type="EMBL" id="CAL1539958.1"/>
    </source>
</evidence>
<feature type="domain" description="Sm" evidence="3">
    <location>
        <begin position="65"/>
        <end position="143"/>
    </location>
</feature>
<accession>A0AAV2I054</accession>
<evidence type="ECO:0000256" key="2">
    <source>
        <dbReference type="SAM" id="MobiDB-lite"/>
    </source>
</evidence>
<feature type="compositionally biased region" description="Low complexity" evidence="2">
    <location>
        <begin position="153"/>
        <end position="163"/>
    </location>
</feature>
<dbReference type="InterPro" id="IPR034110">
    <property type="entry name" value="LSMD1_Sm"/>
</dbReference>
<dbReference type="InterPro" id="IPR050914">
    <property type="entry name" value="snRNP_SmB/NAA38-like"/>
</dbReference>
<name>A0AAV2I054_LYMST</name>
<dbReference type="FunFam" id="2.30.30.100:FF:000028">
    <property type="entry name" value="N-alpha-acetyltransferase 38, NatC auxiliary subunit"/>
    <property type="match status" value="1"/>
</dbReference>
<proteinExistence type="inferred from homology"/>
<dbReference type="AlphaFoldDB" id="A0AAV2I054"/>
<comment type="similarity">
    <text evidence="1">Belongs to the snRNP Sm proteins family.</text>
</comment>
<dbReference type="PANTHER" id="PTHR10701:SF5">
    <property type="entry name" value="N-ALPHA-ACETYLTRANSFERASE 38, NATC AUXILIARY SUBUNIT"/>
    <property type="match status" value="1"/>
</dbReference>
<comment type="caution">
    <text evidence="4">The sequence shown here is derived from an EMBL/GenBank/DDBJ whole genome shotgun (WGS) entry which is preliminary data.</text>
</comment>
<dbReference type="Proteomes" id="UP001497497">
    <property type="component" value="Unassembled WGS sequence"/>
</dbReference>
<dbReference type="PANTHER" id="PTHR10701">
    <property type="entry name" value="SMALL NUCLEAR RIBONUCLEOPROTEIN-ASSOCIATED PROTEIN B AND N"/>
    <property type="match status" value="1"/>
</dbReference>
<dbReference type="SMART" id="SM00651">
    <property type="entry name" value="Sm"/>
    <property type="match status" value="1"/>
</dbReference>
<gene>
    <name evidence="4" type="ORF">GSLYS_00013691001</name>
</gene>